<organism evidence="4 5">
    <name type="scientific">Govanella unica</name>
    <dbReference type="NCBI Taxonomy" id="2975056"/>
    <lineage>
        <taxon>Bacteria</taxon>
        <taxon>Pseudomonadati</taxon>
        <taxon>Pseudomonadota</taxon>
        <taxon>Alphaproteobacteria</taxon>
        <taxon>Emcibacterales</taxon>
        <taxon>Govanellaceae</taxon>
        <taxon>Govanella</taxon>
    </lineage>
</organism>
<dbReference type="AlphaFoldDB" id="A0A9X3TVE4"/>
<keyword evidence="3" id="KW-0732">Signal</keyword>
<feature type="chain" id="PRO_5040966409" evidence="3">
    <location>
        <begin position="23"/>
        <end position="415"/>
    </location>
</feature>
<gene>
    <name evidence="4" type="ORF">NYP16_00390</name>
</gene>
<evidence type="ECO:0000256" key="2">
    <source>
        <dbReference type="SAM" id="Coils"/>
    </source>
</evidence>
<protein>
    <submittedName>
        <fullName evidence="4">TolC family protein</fullName>
    </submittedName>
</protein>
<feature type="coiled-coil region" evidence="2">
    <location>
        <begin position="306"/>
        <end position="333"/>
    </location>
</feature>
<proteinExistence type="inferred from homology"/>
<dbReference type="PANTHER" id="PTHR30203">
    <property type="entry name" value="OUTER MEMBRANE CATION EFFLUX PROTEIN"/>
    <property type="match status" value="1"/>
</dbReference>
<evidence type="ECO:0000256" key="3">
    <source>
        <dbReference type="SAM" id="SignalP"/>
    </source>
</evidence>
<keyword evidence="2" id="KW-0175">Coiled coil</keyword>
<dbReference type="Proteomes" id="UP001141619">
    <property type="component" value="Unassembled WGS sequence"/>
</dbReference>
<dbReference type="SUPFAM" id="SSF56954">
    <property type="entry name" value="Outer membrane efflux proteins (OEP)"/>
    <property type="match status" value="1"/>
</dbReference>
<name>A0A9X3TVE4_9PROT</name>
<evidence type="ECO:0000256" key="1">
    <source>
        <dbReference type="ARBA" id="ARBA00007613"/>
    </source>
</evidence>
<dbReference type="PANTHER" id="PTHR30203:SF24">
    <property type="entry name" value="BLR4935 PROTEIN"/>
    <property type="match status" value="1"/>
</dbReference>
<reference evidence="4" key="1">
    <citation type="submission" date="2022-08" db="EMBL/GenBank/DDBJ databases">
        <authorList>
            <person name="Vandamme P."/>
            <person name="Hettiarachchi A."/>
            <person name="Peeters C."/>
            <person name="Cnockaert M."/>
            <person name="Carlier A."/>
        </authorList>
    </citation>
    <scope>NUCLEOTIDE SEQUENCE</scope>
    <source>
        <strain evidence="4">LMG 31809</strain>
    </source>
</reference>
<evidence type="ECO:0000313" key="5">
    <source>
        <dbReference type="Proteomes" id="UP001141619"/>
    </source>
</evidence>
<keyword evidence="5" id="KW-1185">Reference proteome</keyword>
<comment type="caution">
    <text evidence="4">The sequence shown here is derived from an EMBL/GenBank/DDBJ whole genome shotgun (WGS) entry which is preliminary data.</text>
</comment>
<comment type="similarity">
    <text evidence="1">Belongs to the outer membrane factor (OMF) (TC 1.B.17) family.</text>
</comment>
<dbReference type="InterPro" id="IPR010131">
    <property type="entry name" value="MdtP/NodT-like"/>
</dbReference>
<accession>A0A9X3TVE4</accession>
<dbReference type="EMBL" id="JANWOI010000001">
    <property type="protein sequence ID" value="MDA5192417.1"/>
    <property type="molecule type" value="Genomic_DNA"/>
</dbReference>
<dbReference type="InterPro" id="IPR003423">
    <property type="entry name" value="OMP_efflux"/>
</dbReference>
<evidence type="ECO:0000313" key="4">
    <source>
        <dbReference type="EMBL" id="MDA5192417.1"/>
    </source>
</evidence>
<feature type="signal peptide" evidence="3">
    <location>
        <begin position="1"/>
        <end position="22"/>
    </location>
</feature>
<dbReference type="RefSeq" id="WP_274942125.1">
    <property type="nucleotide sequence ID" value="NZ_JANWOI010000001.1"/>
</dbReference>
<dbReference type="Pfam" id="PF02321">
    <property type="entry name" value="OEP"/>
    <property type="match status" value="2"/>
</dbReference>
<dbReference type="Gene3D" id="1.20.1600.10">
    <property type="entry name" value="Outer membrane efflux proteins (OEP)"/>
    <property type="match status" value="1"/>
</dbReference>
<dbReference type="GO" id="GO:0015562">
    <property type="term" value="F:efflux transmembrane transporter activity"/>
    <property type="evidence" value="ECO:0007669"/>
    <property type="project" value="InterPro"/>
</dbReference>
<reference evidence="4" key="2">
    <citation type="journal article" date="2023" name="Syst. Appl. Microbiol.">
        <title>Govania unica gen. nov., sp. nov., a rare biosphere bacterium that represents a novel family in the class Alphaproteobacteria.</title>
        <authorList>
            <person name="Vandamme P."/>
            <person name="Peeters C."/>
            <person name="Hettiarachchi A."/>
            <person name="Cnockaert M."/>
            <person name="Carlier A."/>
        </authorList>
    </citation>
    <scope>NUCLEOTIDE SEQUENCE</scope>
    <source>
        <strain evidence="4">LMG 31809</strain>
    </source>
</reference>
<sequence>MKLKLLLVAFALPLGGFAPVMAEPHSVLTLEAALKAALDISPRLQAQDAAVRASAGAERQAAARPNPEVSLNLENFAGRAGYGGLRAVETTASLTQTIELGGKRAARRAVAAGDRRLAEVDRAREALDLRRDVTLAYGEVLAAEERLTLARAQMALANDVAATVQRYVRAARDPLLEDSKAELARTTAAITEGQAERELRSARRYLALMTGIEDADVRLDRRVLTDASPPPRIETLRAGLRDLPDLQQHEASIAKGRSAMTLEQAQAVPDPRVNVGFRDFADSGATAFVLGVALPLPLFDRNQGGIERARQEITRAEQTRIQAERDLLRLALEARALWETAAADRKILEDKARPQARRALQLAREGYDRGLFNYLQVLDAQRALQEVEGQILDSLKQALAARATLDRLTARDSQD</sequence>